<evidence type="ECO:0000313" key="1">
    <source>
        <dbReference type="EMBL" id="EAZ29484.1"/>
    </source>
</evidence>
<dbReference type="GO" id="GO:0003676">
    <property type="term" value="F:nucleic acid binding"/>
    <property type="evidence" value="ECO:0007669"/>
    <property type="project" value="InterPro"/>
</dbReference>
<reference evidence="1" key="2">
    <citation type="submission" date="2008-12" db="EMBL/GenBank/DDBJ databases">
        <title>Improved gene annotation of the rice (Oryza sativa) genomes.</title>
        <authorList>
            <person name="Wang J."/>
            <person name="Li R."/>
            <person name="Fan W."/>
            <person name="Huang Q."/>
            <person name="Zhang J."/>
            <person name="Zhou Y."/>
            <person name="Hu Y."/>
            <person name="Zi S."/>
            <person name="Li J."/>
            <person name="Ni P."/>
            <person name="Zheng H."/>
            <person name="Zhang Y."/>
            <person name="Zhao M."/>
            <person name="Hao Q."/>
            <person name="McDermott J."/>
            <person name="Samudrala R."/>
            <person name="Kristiansen K."/>
            <person name="Wong G.K.-S."/>
        </authorList>
    </citation>
    <scope>NUCLEOTIDE SEQUENCE</scope>
</reference>
<dbReference type="Proteomes" id="UP000007752">
    <property type="component" value="Chromosome 4"/>
</dbReference>
<dbReference type="Gene3D" id="3.30.420.10">
    <property type="entry name" value="Ribonuclease H-like superfamily/Ribonuclease H"/>
    <property type="match status" value="1"/>
</dbReference>
<dbReference type="PANTHER" id="PTHR34146">
    <property type="entry name" value="POLYNUCLEOTIDYL TRANSFERASE, RIBONUCLEASE H-LIKE SUPERFAMILY PROTEIN-RELATED"/>
    <property type="match status" value="1"/>
</dbReference>
<reference evidence="1" key="1">
    <citation type="journal article" date="2005" name="PLoS Biol.">
        <title>The genomes of Oryza sativa: a history of duplications.</title>
        <authorList>
            <person name="Yu J."/>
            <person name="Wang J."/>
            <person name="Lin W."/>
            <person name="Li S."/>
            <person name="Li H."/>
            <person name="Zhou J."/>
            <person name="Ni P."/>
            <person name="Dong W."/>
            <person name="Hu S."/>
            <person name="Zeng C."/>
            <person name="Zhang J."/>
            <person name="Zhang Y."/>
            <person name="Li R."/>
            <person name="Xu Z."/>
            <person name="Li S."/>
            <person name="Li X."/>
            <person name="Zheng H."/>
            <person name="Cong L."/>
            <person name="Lin L."/>
            <person name="Yin J."/>
            <person name="Geng J."/>
            <person name="Li G."/>
            <person name="Shi J."/>
            <person name="Liu J."/>
            <person name="Lv H."/>
            <person name="Li J."/>
            <person name="Wang J."/>
            <person name="Deng Y."/>
            <person name="Ran L."/>
            <person name="Shi X."/>
            <person name="Wang X."/>
            <person name="Wu Q."/>
            <person name="Li C."/>
            <person name="Ren X."/>
            <person name="Wang J."/>
            <person name="Wang X."/>
            <person name="Li D."/>
            <person name="Liu D."/>
            <person name="Zhang X."/>
            <person name="Ji Z."/>
            <person name="Zhao W."/>
            <person name="Sun Y."/>
            <person name="Zhang Z."/>
            <person name="Bao J."/>
            <person name="Han Y."/>
            <person name="Dong L."/>
            <person name="Ji J."/>
            <person name="Chen P."/>
            <person name="Wu S."/>
            <person name="Liu J."/>
            <person name="Xiao Y."/>
            <person name="Bu D."/>
            <person name="Tan J."/>
            <person name="Yang L."/>
            <person name="Ye C."/>
            <person name="Zhang J."/>
            <person name="Xu J."/>
            <person name="Zhou Y."/>
            <person name="Yu Y."/>
            <person name="Zhang B."/>
            <person name="Zhuang S."/>
            <person name="Wei H."/>
            <person name="Liu B."/>
            <person name="Lei M."/>
            <person name="Yu H."/>
            <person name="Li Y."/>
            <person name="Xu H."/>
            <person name="Wei S."/>
            <person name="He X."/>
            <person name="Fang L."/>
            <person name="Zhang Z."/>
            <person name="Zhang Y."/>
            <person name="Huang X."/>
            <person name="Su Z."/>
            <person name="Tong W."/>
            <person name="Li J."/>
            <person name="Tong Z."/>
            <person name="Li S."/>
            <person name="Ye J."/>
            <person name="Wang L."/>
            <person name="Fang L."/>
            <person name="Lei T."/>
            <person name="Chen C."/>
            <person name="Chen H."/>
            <person name="Xu Z."/>
            <person name="Li H."/>
            <person name="Huang H."/>
            <person name="Zhang F."/>
            <person name="Xu H."/>
            <person name="Li N."/>
            <person name="Zhao C."/>
            <person name="Li S."/>
            <person name="Dong L."/>
            <person name="Huang Y."/>
            <person name="Li L."/>
            <person name="Xi Y."/>
            <person name="Qi Q."/>
            <person name="Li W."/>
            <person name="Zhang B."/>
            <person name="Hu W."/>
            <person name="Zhang Y."/>
            <person name="Tian X."/>
            <person name="Jiao Y."/>
            <person name="Liang X."/>
            <person name="Jin J."/>
            <person name="Gao L."/>
            <person name="Zheng W."/>
            <person name="Hao B."/>
            <person name="Liu S."/>
            <person name="Wang W."/>
            <person name="Yuan L."/>
            <person name="Cao M."/>
            <person name="McDermott J."/>
            <person name="Samudrala R."/>
            <person name="Wang J."/>
            <person name="Wong G.K."/>
            <person name="Yang H."/>
        </authorList>
    </citation>
    <scope>NUCLEOTIDE SEQUENCE [LARGE SCALE GENOMIC DNA]</scope>
</reference>
<sequence>MPSQLPVKVADLWNNEKERDNLKLNSQFEEEAVQKILQIPLMQDTSSDKLCWRFTKNGECNSKSAYREFYKRDNQNLQQDNEQSEAGTRRMDTIPNGIRCYLDAAWDNGQTGIGIFFFHNPQNHNAMFIQACSNKAHSALQAELLALQLSLETDMCLNFSGVTYLSDNTTIADTAKKKNFMDDPGHWSLRPFWTQITSSVPIDRI</sequence>
<dbReference type="SUPFAM" id="SSF53098">
    <property type="entry name" value="Ribonuclease H-like"/>
    <property type="match status" value="1"/>
</dbReference>
<dbReference type="EMBL" id="CM000141">
    <property type="protein sequence ID" value="EAZ29484.1"/>
    <property type="molecule type" value="Genomic_DNA"/>
</dbReference>
<protein>
    <recommendedName>
        <fullName evidence="2">RNase H type-1 domain-containing protein</fullName>
    </recommendedName>
</protein>
<name>A3AQ95_ORYSJ</name>
<evidence type="ECO:0008006" key="2">
    <source>
        <dbReference type="Google" id="ProtNLM"/>
    </source>
</evidence>
<dbReference type="InterPro" id="IPR036397">
    <property type="entry name" value="RNaseH_sf"/>
</dbReference>
<proteinExistence type="predicted"/>
<organism evidence="1">
    <name type="scientific">Oryza sativa subsp. japonica</name>
    <name type="common">Rice</name>
    <dbReference type="NCBI Taxonomy" id="39947"/>
    <lineage>
        <taxon>Eukaryota</taxon>
        <taxon>Viridiplantae</taxon>
        <taxon>Streptophyta</taxon>
        <taxon>Embryophyta</taxon>
        <taxon>Tracheophyta</taxon>
        <taxon>Spermatophyta</taxon>
        <taxon>Magnoliopsida</taxon>
        <taxon>Liliopsida</taxon>
        <taxon>Poales</taxon>
        <taxon>Poaceae</taxon>
        <taxon>BOP clade</taxon>
        <taxon>Oryzoideae</taxon>
        <taxon>Oryzeae</taxon>
        <taxon>Oryzinae</taxon>
        <taxon>Oryza</taxon>
        <taxon>Oryza sativa</taxon>
    </lineage>
</organism>
<dbReference type="PANTHER" id="PTHR34146:SF3">
    <property type="entry name" value="POLYNUCLEOTIDYL TRANSFERASE, RIBONUCLEASE H-LIKE SUPERFAMILY PROTEIN"/>
    <property type="match status" value="1"/>
</dbReference>
<dbReference type="InterPro" id="IPR012337">
    <property type="entry name" value="RNaseH-like_sf"/>
</dbReference>
<dbReference type="AlphaFoldDB" id="A3AQ95"/>
<gene>
    <name evidence="1" type="ORF">OsJ_13559</name>
</gene>
<accession>A3AQ95</accession>